<keyword evidence="6" id="KW-1185">Reference proteome</keyword>
<protein>
    <recommendedName>
        <fullName evidence="4">Type I restriction modification DNA specificity domain-containing protein</fullName>
    </recommendedName>
</protein>
<dbReference type="EMBL" id="BAAABM010000066">
    <property type="protein sequence ID" value="GAA0365993.1"/>
    <property type="molecule type" value="Genomic_DNA"/>
</dbReference>
<evidence type="ECO:0000256" key="1">
    <source>
        <dbReference type="ARBA" id="ARBA00010923"/>
    </source>
</evidence>
<evidence type="ECO:0000313" key="5">
    <source>
        <dbReference type="EMBL" id="GAA0365993.1"/>
    </source>
</evidence>
<dbReference type="Gene3D" id="3.90.220.20">
    <property type="entry name" value="DNA methylase specificity domains"/>
    <property type="match status" value="1"/>
</dbReference>
<dbReference type="PANTHER" id="PTHR30408:SF12">
    <property type="entry name" value="TYPE I RESTRICTION ENZYME MJAVIII SPECIFICITY SUBUNIT"/>
    <property type="match status" value="1"/>
</dbReference>
<evidence type="ECO:0000259" key="4">
    <source>
        <dbReference type="Pfam" id="PF01420"/>
    </source>
</evidence>
<organism evidence="5 6">
    <name type="scientific">Actinoallomurus spadix</name>
    <dbReference type="NCBI Taxonomy" id="79912"/>
    <lineage>
        <taxon>Bacteria</taxon>
        <taxon>Bacillati</taxon>
        <taxon>Actinomycetota</taxon>
        <taxon>Actinomycetes</taxon>
        <taxon>Streptosporangiales</taxon>
        <taxon>Thermomonosporaceae</taxon>
        <taxon>Actinoallomurus</taxon>
    </lineage>
</organism>
<dbReference type="Proteomes" id="UP001501822">
    <property type="component" value="Unassembled WGS sequence"/>
</dbReference>
<feature type="domain" description="Type I restriction modification DNA specificity" evidence="4">
    <location>
        <begin position="56"/>
        <end position="189"/>
    </location>
</feature>
<dbReference type="CDD" id="cd16961">
    <property type="entry name" value="RMtype1_S_TRD-CR_like"/>
    <property type="match status" value="1"/>
</dbReference>
<accession>A0ABP3HE56</accession>
<reference evidence="6" key="1">
    <citation type="journal article" date="2019" name="Int. J. Syst. Evol. Microbiol.">
        <title>The Global Catalogue of Microorganisms (GCM) 10K type strain sequencing project: providing services to taxonomists for standard genome sequencing and annotation.</title>
        <authorList>
            <consortium name="The Broad Institute Genomics Platform"/>
            <consortium name="The Broad Institute Genome Sequencing Center for Infectious Disease"/>
            <person name="Wu L."/>
            <person name="Ma J."/>
        </authorList>
    </citation>
    <scope>NUCLEOTIDE SEQUENCE [LARGE SCALE GENOMIC DNA]</scope>
    <source>
        <strain evidence="6">JCM 3146</strain>
    </source>
</reference>
<evidence type="ECO:0000313" key="6">
    <source>
        <dbReference type="Proteomes" id="UP001501822"/>
    </source>
</evidence>
<dbReference type="RefSeq" id="WP_252799005.1">
    <property type="nucleotide sequence ID" value="NZ_BAAABM010000066.1"/>
</dbReference>
<name>A0ABP3HE56_9ACTN</name>
<comment type="caution">
    <text evidence="5">The sequence shown here is derived from an EMBL/GenBank/DDBJ whole genome shotgun (WGS) entry which is preliminary data.</text>
</comment>
<proteinExistence type="inferred from homology"/>
<dbReference type="InterPro" id="IPR044946">
    <property type="entry name" value="Restrct_endonuc_typeI_TRD_sf"/>
</dbReference>
<dbReference type="InterPro" id="IPR052021">
    <property type="entry name" value="Type-I_RS_S_subunit"/>
</dbReference>
<dbReference type="Pfam" id="PF01420">
    <property type="entry name" value="Methylase_S"/>
    <property type="match status" value="1"/>
</dbReference>
<comment type="similarity">
    <text evidence="1">Belongs to the type-I restriction system S methylase family.</text>
</comment>
<keyword evidence="2" id="KW-0680">Restriction system</keyword>
<gene>
    <name evidence="5" type="ORF">GCM10010151_64910</name>
</gene>
<dbReference type="InterPro" id="IPR000055">
    <property type="entry name" value="Restrct_endonuc_typeI_TRD"/>
</dbReference>
<evidence type="ECO:0000256" key="2">
    <source>
        <dbReference type="ARBA" id="ARBA00022747"/>
    </source>
</evidence>
<keyword evidence="3" id="KW-0238">DNA-binding</keyword>
<sequence length="221" mass="24304">MRTLIGDVPDGWQTEPLETFCKVMAGPSGGAARTRRRPGTGGARVPLIVPKNIVEGRIVVEEPAYVSGERAERLGNYRLEPGDVVGVRTASIGRYALVGPEHEGWLFNTACLRIRPDRKHVHPGYLLHYLRNPLVREWVEQNSLKSTIRSINSETIRQLPLVLPPLPVQESIGGVLSALDEKMAVHAEISRRAGELRDQLSPLLLTGALPTSYGARPGDDR</sequence>
<evidence type="ECO:0000256" key="3">
    <source>
        <dbReference type="ARBA" id="ARBA00023125"/>
    </source>
</evidence>
<dbReference type="PANTHER" id="PTHR30408">
    <property type="entry name" value="TYPE-1 RESTRICTION ENZYME ECOKI SPECIFICITY PROTEIN"/>
    <property type="match status" value="1"/>
</dbReference>
<dbReference type="SUPFAM" id="SSF116734">
    <property type="entry name" value="DNA methylase specificity domain"/>
    <property type="match status" value="1"/>
</dbReference>